<comment type="caution">
    <text evidence="1">The sequence shown here is derived from an EMBL/GenBank/DDBJ whole genome shotgun (WGS) entry which is preliminary data.</text>
</comment>
<evidence type="ECO:0000313" key="2">
    <source>
        <dbReference type="Proteomes" id="UP001497382"/>
    </source>
</evidence>
<dbReference type="Proteomes" id="UP001497382">
    <property type="component" value="Unassembled WGS sequence"/>
</dbReference>
<reference evidence="1 2" key="1">
    <citation type="submission" date="2024-04" db="EMBL/GenBank/DDBJ databases">
        <authorList>
            <person name="Rising A."/>
            <person name="Reimegard J."/>
            <person name="Sonavane S."/>
            <person name="Akerstrom W."/>
            <person name="Nylinder S."/>
            <person name="Hedman E."/>
            <person name="Kallberg Y."/>
        </authorList>
    </citation>
    <scope>NUCLEOTIDE SEQUENCE [LARGE SCALE GENOMIC DNA]</scope>
</reference>
<organism evidence="1 2">
    <name type="scientific">Larinioides sclopetarius</name>
    <dbReference type="NCBI Taxonomy" id="280406"/>
    <lineage>
        <taxon>Eukaryota</taxon>
        <taxon>Metazoa</taxon>
        <taxon>Ecdysozoa</taxon>
        <taxon>Arthropoda</taxon>
        <taxon>Chelicerata</taxon>
        <taxon>Arachnida</taxon>
        <taxon>Araneae</taxon>
        <taxon>Araneomorphae</taxon>
        <taxon>Entelegynae</taxon>
        <taxon>Araneoidea</taxon>
        <taxon>Araneidae</taxon>
        <taxon>Larinioides</taxon>
    </lineage>
</organism>
<evidence type="ECO:0000313" key="1">
    <source>
        <dbReference type="EMBL" id="CAL1274629.1"/>
    </source>
</evidence>
<name>A0AAV1ZS05_9ARAC</name>
<gene>
    <name evidence="1" type="ORF">LARSCL_LOCUS7568</name>
</gene>
<accession>A0AAV1ZS05</accession>
<protein>
    <submittedName>
        <fullName evidence="1">Uncharacterized protein</fullName>
    </submittedName>
</protein>
<dbReference type="AlphaFoldDB" id="A0AAV1ZS05"/>
<dbReference type="EMBL" id="CAXIEN010000078">
    <property type="protein sequence ID" value="CAL1274629.1"/>
    <property type="molecule type" value="Genomic_DNA"/>
</dbReference>
<keyword evidence="2" id="KW-1185">Reference proteome</keyword>
<proteinExistence type="predicted"/>
<sequence length="141" mass="17085">MMLLITDRYTIPWNPIFTTEDYYEDFFLEYGVDILLDLEDVVRPWYETDAASPVMWCVNEEVFCKFLYFFKVKFYIKSDEDVKNHFPIYCTTMIYLAVDYYKKGVTSALTIVFLEVYFLACYYLERTNFKCDFILTLDEFL</sequence>